<name>A0ABY4R0Z9_9ACTN</name>
<keyword evidence="2" id="KW-1185">Reference proteome</keyword>
<dbReference type="RefSeq" id="WP_249773346.1">
    <property type="nucleotide sequence ID" value="NZ_CP097332.1"/>
</dbReference>
<evidence type="ECO:0008006" key="3">
    <source>
        <dbReference type="Google" id="ProtNLM"/>
    </source>
</evidence>
<evidence type="ECO:0000313" key="2">
    <source>
        <dbReference type="Proteomes" id="UP001056336"/>
    </source>
</evidence>
<reference evidence="1" key="1">
    <citation type="journal article" date="2018" name="Int. J. Syst. Evol. Microbiol.">
        <title>Jatrophihabitans telluris sp. nov., isolated from sediment soil of lava forest wetlands and the emended description of the genus Jatrophihabitans.</title>
        <authorList>
            <person name="Lee K.C."/>
            <person name="Suh M.K."/>
            <person name="Eom M.K."/>
            <person name="Kim K.K."/>
            <person name="Kim J.S."/>
            <person name="Kim D.S."/>
            <person name="Ko S.H."/>
            <person name="Shin Y.K."/>
            <person name="Lee J.S."/>
        </authorList>
    </citation>
    <scope>NUCLEOTIDE SEQUENCE</scope>
    <source>
        <strain evidence="1">N237</strain>
    </source>
</reference>
<accession>A0ABY4R0Z9</accession>
<protein>
    <recommendedName>
        <fullName evidence="3">PKD domain-containing protein</fullName>
    </recommendedName>
</protein>
<dbReference type="EMBL" id="CP097332">
    <property type="protein sequence ID" value="UQX89450.1"/>
    <property type="molecule type" value="Genomic_DNA"/>
</dbReference>
<organism evidence="1 2">
    <name type="scientific">Jatrophihabitans telluris</name>
    <dbReference type="NCBI Taxonomy" id="2038343"/>
    <lineage>
        <taxon>Bacteria</taxon>
        <taxon>Bacillati</taxon>
        <taxon>Actinomycetota</taxon>
        <taxon>Actinomycetes</taxon>
        <taxon>Jatrophihabitantales</taxon>
        <taxon>Jatrophihabitantaceae</taxon>
        <taxon>Jatrophihabitans</taxon>
    </lineage>
</organism>
<reference evidence="1" key="2">
    <citation type="submission" date="2022-05" db="EMBL/GenBank/DDBJ databases">
        <authorList>
            <person name="Kim J.-S."/>
            <person name="Lee K."/>
            <person name="Suh M."/>
            <person name="Eom M."/>
            <person name="Kim J.-S."/>
            <person name="Kim D.-S."/>
            <person name="Ko S.-H."/>
            <person name="Shin Y."/>
            <person name="Lee J.-S."/>
        </authorList>
    </citation>
    <scope>NUCLEOTIDE SEQUENCE</scope>
    <source>
        <strain evidence="1">N237</strain>
    </source>
</reference>
<gene>
    <name evidence="1" type="ORF">M6D93_05445</name>
</gene>
<proteinExistence type="predicted"/>
<dbReference type="Proteomes" id="UP001056336">
    <property type="component" value="Chromosome"/>
</dbReference>
<evidence type="ECO:0000313" key="1">
    <source>
        <dbReference type="EMBL" id="UQX89450.1"/>
    </source>
</evidence>
<sequence length="225" mass="23880">MANVSLGCGMFIAFCALPAGQQVDANRQIVAYTVREVGTGRFLSLDLNCEVPAGAGLPPIAAVKREITKQVTPPVVMSGGTRYLYRAGVVFYLRGPTGSSSVVDPAIAPFELGGHRFAVSLHLVRSTWTWGDGPSDTYVASSHDPAGMPYTETRPCESVSVCSAYIAHAWTTTGTHTVGVVAYWQGTYTIDGGRTRIPIPGEISRAGVNRVVEIRTAHSILIAPS</sequence>